<keyword evidence="2" id="KW-0472">Membrane</keyword>
<feature type="compositionally biased region" description="Basic and acidic residues" evidence="1">
    <location>
        <begin position="142"/>
        <end position="153"/>
    </location>
</feature>
<evidence type="ECO:0000313" key="4">
    <source>
        <dbReference type="Proteomes" id="UP000324853"/>
    </source>
</evidence>
<sequence>MSRQSMLSRSASGLVEPELPLRGYFFWVGGALLLLLLAAGWALPAPAPSPLTDSRSALPPIRIRSDTKAPEAVVIDTSGFGLRVRAAEHDIADGLAGQPEAHLESSDETPTQPTDLRLRQSLAQSEPDVDDHAGETASRGDIAVRERKLDRAHPVKRRHAPHSAFANGLGACGSSIRERRHCRYAWVPN</sequence>
<gene>
    <name evidence="3" type="ORF">FXB38_13700</name>
</gene>
<comment type="caution">
    <text evidence="3">The sequence shown here is derived from an EMBL/GenBank/DDBJ whole genome shotgun (WGS) entry which is preliminary data.</text>
</comment>
<name>A0A5S4WTN7_9BRAD</name>
<keyword evidence="4" id="KW-1185">Reference proteome</keyword>
<proteinExistence type="predicted"/>
<dbReference type="Proteomes" id="UP000324853">
    <property type="component" value="Unassembled WGS sequence"/>
</dbReference>
<feature type="transmembrane region" description="Helical" evidence="2">
    <location>
        <begin position="21"/>
        <end position="43"/>
    </location>
</feature>
<evidence type="ECO:0000313" key="3">
    <source>
        <dbReference type="EMBL" id="TYL84724.1"/>
    </source>
</evidence>
<evidence type="ECO:0000256" key="1">
    <source>
        <dbReference type="SAM" id="MobiDB-lite"/>
    </source>
</evidence>
<accession>A0A5S4WTN7</accession>
<dbReference type="EMBL" id="VSSR01000021">
    <property type="protein sequence ID" value="TYL84724.1"/>
    <property type="molecule type" value="Genomic_DNA"/>
</dbReference>
<dbReference type="RefSeq" id="WP_187434855.1">
    <property type="nucleotide sequence ID" value="NZ_VSSR01000021.1"/>
</dbReference>
<feature type="region of interest" description="Disordered" evidence="1">
    <location>
        <begin position="123"/>
        <end position="170"/>
    </location>
</feature>
<reference evidence="3 4" key="1">
    <citation type="submission" date="2019-08" db="EMBL/GenBank/DDBJ databases">
        <title>Bradyrhizobium hipponensis sp. nov., a rhizobium isolated from a Lupinus angustifolius root nodule in Tunisia.</title>
        <authorList>
            <person name="Off K."/>
            <person name="Rejili M."/>
            <person name="Mars M."/>
            <person name="Brachmann A."/>
            <person name="Marin M."/>
        </authorList>
    </citation>
    <scope>NUCLEOTIDE SEQUENCE [LARGE SCALE GENOMIC DNA]</scope>
    <source>
        <strain evidence="3 4">CTAW11</strain>
    </source>
</reference>
<dbReference type="AlphaFoldDB" id="A0A5S4WTN7"/>
<protein>
    <submittedName>
        <fullName evidence="3">Uncharacterized protein</fullName>
    </submittedName>
</protein>
<keyword evidence="2" id="KW-1133">Transmembrane helix</keyword>
<keyword evidence="2" id="KW-0812">Transmembrane</keyword>
<evidence type="ECO:0000256" key="2">
    <source>
        <dbReference type="SAM" id="Phobius"/>
    </source>
</evidence>
<organism evidence="3 4">
    <name type="scientific">Bradyrhizobium cytisi</name>
    <dbReference type="NCBI Taxonomy" id="515489"/>
    <lineage>
        <taxon>Bacteria</taxon>
        <taxon>Pseudomonadati</taxon>
        <taxon>Pseudomonadota</taxon>
        <taxon>Alphaproteobacteria</taxon>
        <taxon>Hyphomicrobiales</taxon>
        <taxon>Nitrobacteraceae</taxon>
        <taxon>Bradyrhizobium</taxon>
    </lineage>
</organism>